<protein>
    <submittedName>
        <fullName evidence="1">Uncharacterized protein</fullName>
    </submittedName>
</protein>
<sequence>MEGMRCLVVDLQQLPQKGDYHLTKGVLGILTKHAFAGGRHADLGLSVETMASKGLNLVEQNMPFFEAGGNTLIGNINGIQKSFKAFVQDGKILSVNMYPGISNRVPHGTVINFGNVTW</sequence>
<proteinExistence type="predicted"/>
<dbReference type="RefSeq" id="WP_231002494.1">
    <property type="nucleotide sequence ID" value="NZ_JAJNEC010000003.1"/>
</dbReference>
<comment type="caution">
    <text evidence="1">The sequence shown here is derived from an EMBL/GenBank/DDBJ whole genome shotgun (WGS) entry which is preliminary data.</text>
</comment>
<evidence type="ECO:0000313" key="2">
    <source>
        <dbReference type="Proteomes" id="UP001199816"/>
    </source>
</evidence>
<evidence type="ECO:0000313" key="1">
    <source>
        <dbReference type="EMBL" id="MCD2421589.1"/>
    </source>
</evidence>
<reference evidence="1 2" key="1">
    <citation type="submission" date="2021-11" db="EMBL/GenBank/DDBJ databases">
        <title>Genomic of Niabella pedocola.</title>
        <authorList>
            <person name="Wu T."/>
        </authorList>
    </citation>
    <scope>NUCLEOTIDE SEQUENCE [LARGE SCALE GENOMIC DNA]</scope>
    <source>
        <strain evidence="1 2">JCM 31011</strain>
    </source>
</reference>
<dbReference type="EMBL" id="JAJNEC010000003">
    <property type="protein sequence ID" value="MCD2421589.1"/>
    <property type="molecule type" value="Genomic_DNA"/>
</dbReference>
<organism evidence="1 2">
    <name type="scientific">Niabella pedocola</name>
    <dbReference type="NCBI Taxonomy" id="1752077"/>
    <lineage>
        <taxon>Bacteria</taxon>
        <taxon>Pseudomonadati</taxon>
        <taxon>Bacteroidota</taxon>
        <taxon>Chitinophagia</taxon>
        <taxon>Chitinophagales</taxon>
        <taxon>Chitinophagaceae</taxon>
        <taxon>Niabella</taxon>
    </lineage>
</organism>
<keyword evidence="2" id="KW-1185">Reference proteome</keyword>
<accession>A0ABS8PKF4</accession>
<name>A0ABS8PKF4_9BACT</name>
<gene>
    <name evidence="1" type="ORF">LQ567_02375</name>
</gene>
<dbReference type="Proteomes" id="UP001199816">
    <property type="component" value="Unassembled WGS sequence"/>
</dbReference>